<comment type="caution">
    <text evidence="1">The sequence shown here is derived from an EMBL/GenBank/DDBJ whole genome shotgun (WGS) entry which is preliminary data.</text>
</comment>
<dbReference type="EMBL" id="JAVFKM010000004">
    <property type="protein sequence ID" value="MEF3113701.1"/>
    <property type="molecule type" value="Genomic_DNA"/>
</dbReference>
<keyword evidence="2" id="KW-1185">Reference proteome</keyword>
<protein>
    <submittedName>
        <fullName evidence="1">Uncharacterized protein</fullName>
    </submittedName>
</protein>
<gene>
    <name evidence="1" type="ORF">RB636_10900</name>
</gene>
<dbReference type="Proteomes" id="UP001348265">
    <property type="component" value="Unassembled WGS sequence"/>
</dbReference>
<accession>A0ABU7WQ96</accession>
<evidence type="ECO:0000313" key="1">
    <source>
        <dbReference type="EMBL" id="MEF3113701.1"/>
    </source>
</evidence>
<sequence length="229" mass="24591">MSKYVDDALVPLGAGRPARRPTAIRRRIENDYDVEAGEDAAEFDFVKARSNFLATSPLPSLRCITLPAGGSLTLILQNIPISSLEGLARLKIREKARCVEGDLYMHQRMASQPHPETRHHLHPRGPGGQQLRLTPQGGLTVAGVLETQDGPPRLAVHGRLDAEGDLNAAGNVVADGGLTVNGKSLFSGKVNANGALSVRNGESWLMHVHEDKAAVQGNLRVHGAFRSHS</sequence>
<proteinExistence type="predicted"/>
<evidence type="ECO:0000313" key="2">
    <source>
        <dbReference type="Proteomes" id="UP001348265"/>
    </source>
</evidence>
<name>A0ABU7WQ96_9ACTN</name>
<organism evidence="1 2">
    <name type="scientific">Streptomyces chrestomyceticus</name>
    <dbReference type="NCBI Taxonomy" id="68185"/>
    <lineage>
        <taxon>Bacteria</taxon>
        <taxon>Bacillati</taxon>
        <taxon>Actinomycetota</taxon>
        <taxon>Actinomycetes</taxon>
        <taxon>Kitasatosporales</taxon>
        <taxon>Streptomycetaceae</taxon>
        <taxon>Streptomyces</taxon>
    </lineage>
</organism>
<reference evidence="1 2" key="1">
    <citation type="submission" date="2023-08" db="EMBL/GenBank/DDBJ databases">
        <authorList>
            <person name="Sharma P."/>
            <person name="Verma V."/>
            <person name="Mohan M.K."/>
            <person name="Dubey A.K."/>
        </authorList>
    </citation>
    <scope>NUCLEOTIDE SEQUENCE [LARGE SCALE GENOMIC DNA]</scope>
    <source>
        <strain evidence="1 2">ADP4</strain>
    </source>
</reference>
<dbReference type="RefSeq" id="WP_331786302.1">
    <property type="nucleotide sequence ID" value="NZ_JAVFKM010000004.1"/>
</dbReference>